<dbReference type="PANTHER" id="PTHR42210:SF1">
    <property type="entry name" value="DNA POLYMERASE II LARGE SUBUNIT"/>
    <property type="match status" value="1"/>
</dbReference>
<dbReference type="EMBL" id="PSPG01000008">
    <property type="protein sequence ID" value="PXF21470.1"/>
    <property type="molecule type" value="Genomic_DNA"/>
</dbReference>
<feature type="domain" description="DNA polymerase II large subunit DP2 N-terminal" evidence="15">
    <location>
        <begin position="42"/>
        <end position="318"/>
    </location>
</feature>
<evidence type="ECO:0000256" key="4">
    <source>
        <dbReference type="ARBA" id="ARBA00022695"/>
    </source>
</evidence>
<evidence type="ECO:0000259" key="15">
    <source>
        <dbReference type="Pfam" id="PF03833"/>
    </source>
</evidence>
<evidence type="ECO:0000256" key="5">
    <source>
        <dbReference type="ARBA" id="ARBA00022705"/>
    </source>
</evidence>
<evidence type="ECO:0000256" key="14">
    <source>
        <dbReference type="ARBA" id="ARBA00049244"/>
    </source>
</evidence>
<dbReference type="GO" id="GO:0003887">
    <property type="term" value="F:DNA-directed DNA polymerase activity"/>
    <property type="evidence" value="ECO:0007669"/>
    <property type="project" value="UniProtKB-KW"/>
</dbReference>
<evidence type="ECO:0000259" key="17">
    <source>
        <dbReference type="Pfam" id="PF24846"/>
    </source>
</evidence>
<keyword evidence="4" id="KW-0548">Nucleotidyltransferase</keyword>
<comment type="similarity">
    <text evidence="1">Belongs to the archaeal DNA polymerase II family.</text>
</comment>
<evidence type="ECO:0000256" key="10">
    <source>
        <dbReference type="ARBA" id="ARBA00023125"/>
    </source>
</evidence>
<evidence type="ECO:0000256" key="9">
    <source>
        <dbReference type="ARBA" id="ARBA00022932"/>
    </source>
</evidence>
<evidence type="ECO:0000256" key="11">
    <source>
        <dbReference type="ARBA" id="ARBA00023268"/>
    </source>
</evidence>
<evidence type="ECO:0000259" key="16">
    <source>
        <dbReference type="Pfam" id="PF24844"/>
    </source>
</evidence>
<dbReference type="Pfam" id="PF24846">
    <property type="entry name" value="PolC_DP2_cat"/>
    <property type="match status" value="1"/>
</dbReference>
<feature type="domain" description="DNA polymerase II large subunit DP2 central" evidence="16">
    <location>
        <begin position="762"/>
        <end position="854"/>
    </location>
</feature>
<dbReference type="Pfam" id="PF03833">
    <property type="entry name" value="PolC_DP2_N"/>
    <property type="match status" value="1"/>
</dbReference>
<keyword evidence="8" id="KW-0269">Exonuclease</keyword>
<dbReference type="PIRSF" id="PIRSF016275">
    <property type="entry name" value="PolC_DP2"/>
    <property type="match status" value="1"/>
</dbReference>
<comment type="catalytic activity">
    <reaction evidence="14">
        <text>DNA(n) + a 2'-deoxyribonucleoside 5'-triphosphate = DNA(n+1) + diphosphate</text>
        <dbReference type="Rhea" id="RHEA:22508"/>
        <dbReference type="Rhea" id="RHEA-COMP:17339"/>
        <dbReference type="Rhea" id="RHEA-COMP:17340"/>
        <dbReference type="ChEBI" id="CHEBI:33019"/>
        <dbReference type="ChEBI" id="CHEBI:61560"/>
        <dbReference type="ChEBI" id="CHEBI:173112"/>
        <dbReference type="EC" id="2.7.7.7"/>
    </reaction>
</comment>
<comment type="subunit">
    <text evidence="2">Heterodimer of a large subunit and a small subunit.</text>
</comment>
<feature type="domain" description="DNA polymerase II large subunit DP2 central" evidence="16">
    <location>
        <begin position="332"/>
        <end position="484"/>
    </location>
</feature>
<feature type="domain" description="DNA polymerase II large subunit DP2 catalytic" evidence="17">
    <location>
        <begin position="906"/>
        <end position="1198"/>
    </location>
</feature>
<gene>
    <name evidence="18" type="ORF">CXX69_04500</name>
</gene>
<accession>A0A2V3HQW0</accession>
<evidence type="ECO:0000256" key="2">
    <source>
        <dbReference type="ARBA" id="ARBA00011315"/>
    </source>
</evidence>
<evidence type="ECO:0000256" key="6">
    <source>
        <dbReference type="ARBA" id="ARBA00022722"/>
    </source>
</evidence>
<proteinExistence type="inferred from homology"/>
<evidence type="ECO:0000256" key="7">
    <source>
        <dbReference type="ARBA" id="ARBA00022801"/>
    </source>
</evidence>
<evidence type="ECO:0000313" key="19">
    <source>
        <dbReference type="Proteomes" id="UP000248161"/>
    </source>
</evidence>
<reference evidence="18 19" key="1">
    <citation type="journal article" date="2015" name="Nat. Commun.">
        <title>Genomic and transcriptomic evidence for scavenging of diverse organic compounds by widespread deep-sea archaea.</title>
        <authorList>
            <person name="Li M."/>
            <person name="Baker B.J."/>
            <person name="Anantharaman K."/>
            <person name="Jain S."/>
            <person name="Breier J.A."/>
            <person name="Dick G.J."/>
        </authorList>
    </citation>
    <scope>NUCLEOTIDE SEQUENCE [LARGE SCALE GENOMIC DNA]</scope>
    <source>
        <strain evidence="18">Cayman_51_deep</strain>
    </source>
</reference>
<evidence type="ECO:0000256" key="12">
    <source>
        <dbReference type="ARBA" id="ARBA00025068"/>
    </source>
</evidence>
<dbReference type="GO" id="GO:0004527">
    <property type="term" value="F:exonuclease activity"/>
    <property type="evidence" value="ECO:0007669"/>
    <property type="project" value="UniProtKB-KW"/>
</dbReference>
<protein>
    <recommendedName>
        <fullName evidence="13">DNA polymerase II large subunit</fullName>
    </recommendedName>
</protein>
<dbReference type="InterPro" id="IPR056171">
    <property type="entry name" value="PolC_DP2_central_dom"/>
</dbReference>
<dbReference type="InterPro" id="IPR004475">
    <property type="entry name" value="PolC_DP2"/>
</dbReference>
<keyword evidence="11" id="KW-0511">Multifunctional enzyme</keyword>
<name>A0A2V3HQW0_9ARCH</name>
<dbReference type="Pfam" id="PF24844">
    <property type="entry name" value="PolC_DP2_central"/>
    <property type="match status" value="2"/>
</dbReference>
<evidence type="ECO:0000313" key="18">
    <source>
        <dbReference type="EMBL" id="PXF21470.1"/>
    </source>
</evidence>
<keyword evidence="7" id="KW-0378">Hydrolase</keyword>
<dbReference type="GO" id="GO:0003677">
    <property type="term" value="F:DNA binding"/>
    <property type="evidence" value="ECO:0007669"/>
    <property type="project" value="UniProtKB-KW"/>
</dbReference>
<evidence type="ECO:0000256" key="13">
    <source>
        <dbReference type="ARBA" id="ARBA00026137"/>
    </source>
</evidence>
<comment type="caution">
    <text evidence="18">The sequence shown here is derived from an EMBL/GenBank/DDBJ whole genome shotgun (WGS) entry which is preliminary data.</text>
</comment>
<comment type="function">
    <text evidence="12">Possesses two activities: a DNA synthesis (polymerase) and an exonucleolytic activity that degrades single-stranded DNA in the 3'- to 5'-direction. Has a template-primer preference which is characteristic of a replicative DNA polymerase.</text>
</comment>
<keyword evidence="5" id="KW-0235">DNA replication</keyword>
<evidence type="ECO:0000256" key="1">
    <source>
        <dbReference type="ARBA" id="ARBA00011053"/>
    </source>
</evidence>
<dbReference type="InterPro" id="IPR016033">
    <property type="entry name" value="PolC_DP2_N"/>
</dbReference>
<keyword evidence="6" id="KW-0540">Nuclease</keyword>
<dbReference type="PANTHER" id="PTHR42210">
    <property type="entry name" value="DNA POLYMERASE II LARGE SUBUNIT"/>
    <property type="match status" value="1"/>
</dbReference>
<sequence length="1343" mass="148222">MFLDGLFQCQDARQRSVCEMGGDKRQMAVYDEARLSAEREAYQSWLDRRAEEVYRIAAAAKAKGLDFSDEIEIPRAADLASRTQKLLEADYLHGLNIEDDLRNLLNTSEREDAAIEIALDVARRMHAKTSDIEKAIDSGLRVGLAVLTEAVLVAPLEGIGGVRIMNNADGSEFLSIDYAGPIRAAGGTAQALGVLIGDMIRTELGIGRYVPTTPEVERVKEEFGLYRVSLQYKPPPEEIEVIVRACPVMINGEETERLECAGYKEVRNIINSNGSPRTRIRGGVLLVIGEGLCLKAPKILRHTERLDVPGWDFVAQFVGKGKGNDEGEDGLKKREISKVTRYMEDIIAGRPVFGEPGEPGGFRLRYGRSRASGLAAAGVNPVSMEALGGFLSVGTQMKVERPGKACAVTPCIDIDGPTVLLEDGTFQRIFTIEEWRECSHRVLSIWDSGEILSGFGEFLENNKDLVPSAYNRDWWAADLADALDHPEKVDRFAELLGASRESLPPGIPFNGAIERGGESALERNWRRRDWYLCLRDMELDWEQARALAQEFGTAVPTPWNLWWSDMPISFAPAVIEALVASTVEEGRVRLHGAARDWAPETHIEDIGLPAPSTGVWPRWTEVHSHGILKSALMTLGVEHHHEGEDMVIPTHWEGLVEGLGLEFHDNAIRVATEAGPHIEDRVSRIRAATDVIAQEKARQEELEGRRAVVRMKTETAARQEGLGIQETEAAGREAVEEIEDPGPDDPAALRAALTLIDEHSVERSLWLARRLSDLRWEDSAPCRVGSRMGRPEKAGARQMKPLVHALYPIGENGGPQRLLGQAASKGIIRVDMGPRICDKCGRDSPHLRCHNRLTAGEAVECGGRTRVKKRRGGHMRRRLGLRTSVPLAEIIEVKRRALGLDRIPVRIKAVKGLISIGQTPEPIEKGILRAKHGISVFRDGTSRYDMSDVPMTHFRPSEIGTPWKTLLDLGYKHDIFGEELSSDEQLLELLPQDFVPSIAAKGQLLAVCGFVDDLLVRFYGMQAFYEVGDERDLIGHLAIGLSPHTSGGVLCRIIGWTTASAGYAHPLFHAAKRRNCDGDEDGLMMLLDGLLNFSKSILPAGRGGQMDAPLVLSTRINPKEIDKEALNVDCSWAYTRAFYEATKSQPHPSEVEPLVDLVADRVGSVGEIRGYGWTHDSGRLDAGPVNSAYKTLETMEDKMLAQLALGQQLRAVSVQRVASQVIESHFLPDLRGNLMAFTRQKVRCVKCAHSYRRIPLAGKCIQNLATSGGLSGARGDESTLCGGNVVLTVSEGAVRKYIKITREVIEKYGVDTYTKQRVEWMTDSADSLFNDDTVTVMTLNDFV</sequence>
<evidence type="ECO:0000256" key="8">
    <source>
        <dbReference type="ARBA" id="ARBA00022839"/>
    </source>
</evidence>
<organism evidence="18 19">
    <name type="scientific">Candidatus Thalassarchaeum betae</name>
    <dbReference type="NCBI Taxonomy" id="2599289"/>
    <lineage>
        <taxon>Archaea</taxon>
        <taxon>Methanobacteriati</taxon>
        <taxon>Thermoplasmatota</taxon>
        <taxon>Candidatus Poseidoniia</taxon>
        <taxon>Candidatus Poseidoniales</taxon>
        <taxon>Candidatus Thalassarchaeaceae</taxon>
        <taxon>Candidatus Thalassarchaeum</taxon>
    </lineage>
</organism>
<keyword evidence="9" id="KW-0239">DNA-directed DNA polymerase</keyword>
<keyword evidence="3" id="KW-0808">Transferase</keyword>
<keyword evidence="10" id="KW-0238">DNA-binding</keyword>
<dbReference type="GO" id="GO:0006260">
    <property type="term" value="P:DNA replication"/>
    <property type="evidence" value="ECO:0007669"/>
    <property type="project" value="UniProtKB-KW"/>
</dbReference>
<dbReference type="Proteomes" id="UP000248161">
    <property type="component" value="Unassembled WGS sequence"/>
</dbReference>
<evidence type="ECO:0000256" key="3">
    <source>
        <dbReference type="ARBA" id="ARBA00022679"/>
    </source>
</evidence>
<dbReference type="InterPro" id="IPR056172">
    <property type="entry name" value="PolC_DP2_cat_dom"/>
</dbReference>